<accession>A0A844FMX3</accession>
<keyword evidence="5 7" id="KW-1133">Transmembrane helix</keyword>
<evidence type="ECO:0000256" key="5">
    <source>
        <dbReference type="ARBA" id="ARBA00022989"/>
    </source>
</evidence>
<dbReference type="GO" id="GO:0009246">
    <property type="term" value="P:enterobacterial common antigen biosynthetic process"/>
    <property type="evidence" value="ECO:0007669"/>
    <property type="project" value="TreeGrafter"/>
</dbReference>
<feature type="transmembrane region" description="Helical" evidence="7">
    <location>
        <begin position="291"/>
        <end position="314"/>
    </location>
</feature>
<protein>
    <submittedName>
        <fullName evidence="9">Acyltransferase</fullName>
    </submittedName>
</protein>
<dbReference type="PANTHER" id="PTHR40074:SF2">
    <property type="entry name" value="O-ACETYLTRANSFERASE WECH"/>
    <property type="match status" value="1"/>
</dbReference>
<feature type="transmembrane region" description="Helical" evidence="7">
    <location>
        <begin position="7"/>
        <end position="26"/>
    </location>
</feature>
<feature type="transmembrane region" description="Helical" evidence="7">
    <location>
        <begin position="71"/>
        <end position="89"/>
    </location>
</feature>
<dbReference type="Proteomes" id="UP000452141">
    <property type="component" value="Unassembled WGS sequence"/>
</dbReference>
<keyword evidence="6 7" id="KW-0472">Membrane</keyword>
<feature type="transmembrane region" description="Helical" evidence="7">
    <location>
        <begin position="326"/>
        <end position="353"/>
    </location>
</feature>
<evidence type="ECO:0000313" key="9">
    <source>
        <dbReference type="EMBL" id="MST79756.1"/>
    </source>
</evidence>
<evidence type="ECO:0000256" key="7">
    <source>
        <dbReference type="SAM" id="Phobius"/>
    </source>
</evidence>
<gene>
    <name evidence="9" type="ORF">FYJ61_04570</name>
</gene>
<name>A0A844FMX3_9LACO</name>
<dbReference type="AlphaFoldDB" id="A0A844FMX3"/>
<feature type="transmembrane region" description="Helical" evidence="7">
    <location>
        <begin position="125"/>
        <end position="143"/>
    </location>
</feature>
<keyword evidence="9" id="KW-0012">Acyltransferase</keyword>
<evidence type="ECO:0000256" key="2">
    <source>
        <dbReference type="ARBA" id="ARBA00007400"/>
    </source>
</evidence>
<organism evidence="9 10">
    <name type="scientific">Lactobacillus equicursoris</name>
    <dbReference type="NCBI Taxonomy" id="420645"/>
    <lineage>
        <taxon>Bacteria</taxon>
        <taxon>Bacillati</taxon>
        <taxon>Bacillota</taxon>
        <taxon>Bacilli</taxon>
        <taxon>Lactobacillales</taxon>
        <taxon>Lactobacillaceae</taxon>
        <taxon>Lactobacillus</taxon>
    </lineage>
</organism>
<feature type="domain" description="Acyltransferase 3" evidence="8">
    <location>
        <begin position="6"/>
        <end position="339"/>
    </location>
</feature>
<evidence type="ECO:0000256" key="4">
    <source>
        <dbReference type="ARBA" id="ARBA00022692"/>
    </source>
</evidence>
<evidence type="ECO:0000256" key="1">
    <source>
        <dbReference type="ARBA" id="ARBA00004651"/>
    </source>
</evidence>
<evidence type="ECO:0000259" key="8">
    <source>
        <dbReference type="Pfam" id="PF01757"/>
    </source>
</evidence>
<dbReference type="InterPro" id="IPR002656">
    <property type="entry name" value="Acyl_transf_3_dom"/>
</dbReference>
<dbReference type="Pfam" id="PF01757">
    <property type="entry name" value="Acyl_transf_3"/>
    <property type="match status" value="1"/>
</dbReference>
<evidence type="ECO:0000256" key="3">
    <source>
        <dbReference type="ARBA" id="ARBA00022475"/>
    </source>
</evidence>
<feature type="transmembrane region" description="Helical" evidence="7">
    <location>
        <begin position="32"/>
        <end position="59"/>
    </location>
</feature>
<evidence type="ECO:0000256" key="6">
    <source>
        <dbReference type="ARBA" id="ARBA00023136"/>
    </source>
</evidence>
<feature type="transmembrane region" description="Helical" evidence="7">
    <location>
        <begin position="191"/>
        <end position="212"/>
    </location>
</feature>
<dbReference type="GO" id="GO:0005886">
    <property type="term" value="C:plasma membrane"/>
    <property type="evidence" value="ECO:0007669"/>
    <property type="project" value="UniProtKB-SubCell"/>
</dbReference>
<feature type="transmembrane region" description="Helical" evidence="7">
    <location>
        <begin position="150"/>
        <end position="171"/>
    </location>
</feature>
<dbReference type="GO" id="GO:0016413">
    <property type="term" value="F:O-acetyltransferase activity"/>
    <property type="evidence" value="ECO:0007669"/>
    <property type="project" value="TreeGrafter"/>
</dbReference>
<keyword evidence="4 7" id="KW-0812">Transmembrane</keyword>
<proteinExistence type="inferred from homology"/>
<dbReference type="PANTHER" id="PTHR40074">
    <property type="entry name" value="O-ACETYLTRANSFERASE WECH"/>
    <property type="match status" value="1"/>
</dbReference>
<sequence length="363" mass="41637">MRKRIEYIDVVETLAIFFVVCCHNTALLGQSVLATAILQFTTTVAVPLFFMANGALLMSRPLDLKKHLTKTGMLVIAVFAWRLLTWFLVMPFDTKTYLQIGTVSLINYLLGGTTSAYIPVEDYWYMYRLIAIYLFLPIIKLVYNHDSKVFKYLMVIMFVAAFVVTEIDFIFKLASKWYGIGLISVGSFRDKIFPLSLIADSGFYFLAGDFLHRNYYQKEISKKSRIHLAIVAVAAYALLLFQKLLQQGTLSGSWQRLDNDYLRIGTLVLASSIYALFANTDFSNKKHLNRYCQFVSVRTMNIYMIHMYLIYVFNRLLVPKTSFRGVGIYLLSTLGIAIVGLLVTEPFTYIGFIRKILGLQPRR</sequence>
<dbReference type="EMBL" id="VUMW01000009">
    <property type="protein sequence ID" value="MST79756.1"/>
    <property type="molecule type" value="Genomic_DNA"/>
</dbReference>
<comment type="similarity">
    <text evidence="2">Belongs to the acyltransferase 3 family.</text>
</comment>
<comment type="caution">
    <text evidence="9">The sequence shown here is derived from an EMBL/GenBank/DDBJ whole genome shotgun (WGS) entry which is preliminary data.</text>
</comment>
<keyword evidence="3" id="KW-1003">Cell membrane</keyword>
<feature type="transmembrane region" description="Helical" evidence="7">
    <location>
        <begin position="224"/>
        <end position="241"/>
    </location>
</feature>
<dbReference type="RefSeq" id="WP_154486750.1">
    <property type="nucleotide sequence ID" value="NZ_VUMW01000009.1"/>
</dbReference>
<reference evidence="9 10" key="1">
    <citation type="submission" date="2019-08" db="EMBL/GenBank/DDBJ databases">
        <title>In-depth cultivation of the pig gut microbiome towards novel bacterial diversity and tailored functional studies.</title>
        <authorList>
            <person name="Wylensek D."/>
            <person name="Hitch T.C.A."/>
            <person name="Clavel T."/>
        </authorList>
    </citation>
    <scope>NUCLEOTIDE SEQUENCE [LARGE SCALE GENOMIC DNA]</scope>
    <source>
        <strain evidence="9 10">WCA-470BD-2E</strain>
    </source>
</reference>
<evidence type="ECO:0000313" key="10">
    <source>
        <dbReference type="Proteomes" id="UP000452141"/>
    </source>
</evidence>
<keyword evidence="9" id="KW-0808">Transferase</keyword>
<feature type="transmembrane region" description="Helical" evidence="7">
    <location>
        <begin position="261"/>
        <end position="279"/>
    </location>
</feature>
<comment type="subcellular location">
    <subcellularLocation>
        <location evidence="1">Cell membrane</location>
        <topology evidence="1">Multi-pass membrane protein</topology>
    </subcellularLocation>
</comment>